<dbReference type="Proteomes" id="UP000033664">
    <property type="component" value="Unassembled WGS sequence"/>
</dbReference>
<dbReference type="Pfam" id="PF05118">
    <property type="entry name" value="Asp_Arg_Hydrox"/>
    <property type="match status" value="1"/>
</dbReference>
<dbReference type="OrthoDB" id="1441538at2"/>
<feature type="domain" description="Aspartyl/asparaginy/proline hydroxylase" evidence="1">
    <location>
        <begin position="51"/>
        <end position="187"/>
    </location>
</feature>
<dbReference type="RefSeq" id="WP_045979437.1">
    <property type="nucleotide sequence ID" value="NZ_JXXY01000007.1"/>
</dbReference>
<dbReference type="PATRIC" id="fig|151081.8.peg.1972"/>
<reference evidence="2 3" key="1">
    <citation type="journal article" date="2015" name="BMC Genomics">
        <title>Genome mining reveals unlocked bioactive potential of marine Gram-negative bacteria.</title>
        <authorList>
            <person name="Machado H."/>
            <person name="Sonnenschein E.C."/>
            <person name="Melchiorsen J."/>
            <person name="Gram L."/>
        </authorList>
    </citation>
    <scope>NUCLEOTIDE SEQUENCE [LARGE SCALE GENOMIC DNA]</scope>
    <source>
        <strain evidence="2 3">S3137</strain>
    </source>
</reference>
<gene>
    <name evidence="2" type="ORF">TW72_10660</name>
</gene>
<dbReference type="SUPFAM" id="SSF51197">
    <property type="entry name" value="Clavaminate synthase-like"/>
    <property type="match status" value="1"/>
</dbReference>
<dbReference type="InterPro" id="IPR027443">
    <property type="entry name" value="IPNS-like_sf"/>
</dbReference>
<dbReference type="EMBL" id="JXXZ01000008">
    <property type="protein sequence ID" value="KJY99322.1"/>
    <property type="molecule type" value="Genomic_DNA"/>
</dbReference>
<dbReference type="Gene3D" id="2.60.120.330">
    <property type="entry name" value="B-lactam Antibiotic, Isopenicillin N Synthase, Chain"/>
    <property type="match status" value="1"/>
</dbReference>
<dbReference type="eggNOG" id="COG3555">
    <property type="taxonomic scope" value="Bacteria"/>
</dbReference>
<keyword evidence="3" id="KW-1185">Reference proteome</keyword>
<comment type="caution">
    <text evidence="2">The sequence shown here is derived from an EMBL/GenBank/DDBJ whole genome shotgun (WGS) entry which is preliminary data.</text>
</comment>
<dbReference type="GeneID" id="58228953"/>
<dbReference type="AlphaFoldDB" id="A0A0F4PQF6"/>
<organism evidence="2 3">
    <name type="scientific">Pseudoalteromonas ruthenica</name>
    <dbReference type="NCBI Taxonomy" id="151081"/>
    <lineage>
        <taxon>Bacteria</taxon>
        <taxon>Pseudomonadati</taxon>
        <taxon>Pseudomonadota</taxon>
        <taxon>Gammaproteobacteria</taxon>
        <taxon>Alteromonadales</taxon>
        <taxon>Pseudoalteromonadaceae</taxon>
        <taxon>Pseudoalteromonas</taxon>
    </lineage>
</organism>
<accession>A0A0F4PQF6</accession>
<sequence length="205" mass="23237">MCQNHQLSGQVAAFAQLSLCFSPLDIVNSLPELTTLPWVPHVNTQHYQGQWDVVPLRCQAHHKSAHEILQSFSIDQGEHWTNLALLQNSHALVEVLASLPCPVKAVRLMRLRAGAEIKPHQDPGLALEFGEARLHLPLRSDEHLIFNVADHRVPMQCGELWYLNANMTHSVHNRSTEDRINVVIDCQSNTWLTHQVYNSANCLWV</sequence>
<name>A0A0F4PQF6_9GAMM</name>
<proteinExistence type="predicted"/>
<protein>
    <recommendedName>
        <fullName evidence="1">Aspartyl/asparaginy/proline hydroxylase domain-containing protein</fullName>
    </recommendedName>
</protein>
<evidence type="ECO:0000259" key="1">
    <source>
        <dbReference type="Pfam" id="PF05118"/>
    </source>
</evidence>
<evidence type="ECO:0000313" key="3">
    <source>
        <dbReference type="Proteomes" id="UP000033664"/>
    </source>
</evidence>
<dbReference type="InterPro" id="IPR007803">
    <property type="entry name" value="Asp/Arg/Pro-Hydrxlase"/>
</dbReference>
<evidence type="ECO:0000313" key="2">
    <source>
        <dbReference type="EMBL" id="KJY99322.1"/>
    </source>
</evidence>